<reference evidence="1" key="1">
    <citation type="submission" date="2021-02" db="EMBL/GenBank/DDBJ databases">
        <authorList>
            <person name="Nowell W R."/>
        </authorList>
    </citation>
    <scope>NUCLEOTIDE SEQUENCE</scope>
</reference>
<feature type="non-terminal residue" evidence="1">
    <location>
        <position position="35"/>
    </location>
</feature>
<organism evidence="1 2">
    <name type="scientific">Rotaria socialis</name>
    <dbReference type="NCBI Taxonomy" id="392032"/>
    <lineage>
        <taxon>Eukaryota</taxon>
        <taxon>Metazoa</taxon>
        <taxon>Spiralia</taxon>
        <taxon>Gnathifera</taxon>
        <taxon>Rotifera</taxon>
        <taxon>Eurotatoria</taxon>
        <taxon>Bdelloidea</taxon>
        <taxon>Philodinida</taxon>
        <taxon>Philodinidae</taxon>
        <taxon>Rotaria</taxon>
    </lineage>
</organism>
<evidence type="ECO:0000313" key="1">
    <source>
        <dbReference type="EMBL" id="CAF4402671.1"/>
    </source>
</evidence>
<protein>
    <submittedName>
        <fullName evidence="1">Uncharacterized protein</fullName>
    </submittedName>
</protein>
<comment type="caution">
    <text evidence="1">The sequence shown here is derived from an EMBL/GenBank/DDBJ whole genome shotgun (WGS) entry which is preliminary data.</text>
</comment>
<dbReference type="AlphaFoldDB" id="A0A820P8B1"/>
<accession>A0A820P8B1</accession>
<name>A0A820P8B1_9BILA</name>
<proteinExistence type="predicted"/>
<keyword evidence="2" id="KW-1185">Reference proteome</keyword>
<dbReference type="Proteomes" id="UP000663873">
    <property type="component" value="Unassembled WGS sequence"/>
</dbReference>
<sequence>MISPANQAGPGRTYTVVYDGKSPYLAVLHGSVLRS</sequence>
<dbReference type="EMBL" id="CAJOBP010003383">
    <property type="protein sequence ID" value="CAF4402671.1"/>
    <property type="molecule type" value="Genomic_DNA"/>
</dbReference>
<evidence type="ECO:0000313" key="2">
    <source>
        <dbReference type="Proteomes" id="UP000663873"/>
    </source>
</evidence>
<gene>
    <name evidence="1" type="ORF">UJA718_LOCUS19232</name>
</gene>